<evidence type="ECO:0000313" key="4">
    <source>
        <dbReference type="Proteomes" id="UP001225498"/>
    </source>
</evidence>
<dbReference type="Pfam" id="PF16778">
    <property type="entry name" value="Phage_tail_APC"/>
    <property type="match status" value="1"/>
</dbReference>
<evidence type="ECO:0000259" key="2">
    <source>
        <dbReference type="Pfam" id="PF16778"/>
    </source>
</evidence>
<accession>A0AAI9G527</accession>
<organism evidence="3 4">
    <name type="scientific">Stenotrophomonas maltophilia</name>
    <name type="common">Pseudomonas maltophilia</name>
    <name type="synonym">Xanthomonas maltophilia</name>
    <dbReference type="NCBI Taxonomy" id="40324"/>
    <lineage>
        <taxon>Bacteria</taxon>
        <taxon>Pseudomonadati</taxon>
        <taxon>Pseudomonadota</taxon>
        <taxon>Gammaproteobacteria</taxon>
        <taxon>Lysobacterales</taxon>
        <taxon>Lysobacteraceae</taxon>
        <taxon>Stenotrophomonas</taxon>
        <taxon>Stenotrophomonas maltophilia group</taxon>
    </lineage>
</organism>
<dbReference type="AlphaFoldDB" id="A0AAI9G527"/>
<feature type="region of interest" description="Disordered" evidence="1">
    <location>
        <begin position="93"/>
        <end position="121"/>
    </location>
</feature>
<sequence length="121" mass="13063">MNAESIKMEAFAITDRGYRAISKGAPLVAGEREVGEIPASLLATIRLAQARGQRTILLRGCDWTQAPDSPLDSDAKLAWAVYRQQLRDLPQKAGFPDCGWPVPPTSPEGATSMSLPGIRTN</sequence>
<dbReference type="InterPro" id="IPR031893">
    <property type="entry name" value="Phage_tail_APC"/>
</dbReference>
<evidence type="ECO:0000256" key="1">
    <source>
        <dbReference type="SAM" id="MobiDB-lite"/>
    </source>
</evidence>
<evidence type="ECO:0000313" key="3">
    <source>
        <dbReference type="EMBL" id="EKZ1927597.1"/>
    </source>
</evidence>
<reference evidence="3" key="1">
    <citation type="submission" date="2023-08" db="EMBL/GenBank/DDBJ databases">
        <authorList>
            <consortium name="Clinical and Environmental Microbiology Branch: Whole genome sequencing antimicrobial resistance pathogens in the healthcare setting"/>
        </authorList>
    </citation>
    <scope>NUCLEOTIDE SEQUENCE</scope>
    <source>
        <strain evidence="3">2023CJ-00293</strain>
    </source>
</reference>
<proteinExistence type="predicted"/>
<gene>
    <name evidence="3" type="ORF">REH87_002619</name>
</gene>
<dbReference type="Proteomes" id="UP001225498">
    <property type="component" value="Unassembled WGS sequence"/>
</dbReference>
<feature type="compositionally biased region" description="Polar residues" evidence="1">
    <location>
        <begin position="108"/>
        <end position="121"/>
    </location>
</feature>
<comment type="caution">
    <text evidence="3">The sequence shown here is derived from an EMBL/GenBank/DDBJ whole genome shotgun (WGS) entry which is preliminary data.</text>
</comment>
<feature type="domain" description="Phage tail assembly chaperone-like" evidence="2">
    <location>
        <begin position="48"/>
        <end position="104"/>
    </location>
</feature>
<dbReference type="Gene3D" id="6.10.140.1310">
    <property type="match status" value="1"/>
</dbReference>
<name>A0AAI9G527_STEMA</name>
<dbReference type="RefSeq" id="WP_099481954.1">
    <property type="nucleotide sequence ID" value="NZ_CAXYHH010000007.1"/>
</dbReference>
<dbReference type="EMBL" id="ABLTIR010000059">
    <property type="protein sequence ID" value="EKZ1927597.1"/>
    <property type="molecule type" value="Genomic_DNA"/>
</dbReference>
<protein>
    <submittedName>
        <fullName evidence="3">Phage tail assembly chaperone</fullName>
    </submittedName>
</protein>